<proteinExistence type="predicted"/>
<dbReference type="Proteomes" id="UP000320776">
    <property type="component" value="Chromosome"/>
</dbReference>
<accession>A0A517DW51</accession>
<dbReference type="GO" id="GO:0043937">
    <property type="term" value="P:regulation of sporulation"/>
    <property type="evidence" value="ECO:0007669"/>
    <property type="project" value="InterPro"/>
</dbReference>
<protein>
    <submittedName>
        <fullName evidence="1">Spo0E like sporulation regulatory protein</fullName>
    </submittedName>
</protein>
<dbReference type="InterPro" id="IPR018540">
    <property type="entry name" value="Spo0E-like"/>
</dbReference>
<organism evidence="1 2">
    <name type="scientific">Sporomusa termitida</name>
    <dbReference type="NCBI Taxonomy" id="2377"/>
    <lineage>
        <taxon>Bacteria</taxon>
        <taxon>Bacillati</taxon>
        <taxon>Bacillota</taxon>
        <taxon>Negativicutes</taxon>
        <taxon>Selenomonadales</taxon>
        <taxon>Sporomusaceae</taxon>
        <taxon>Sporomusa</taxon>
    </lineage>
</organism>
<dbReference type="GO" id="GO:0046983">
    <property type="term" value="F:protein dimerization activity"/>
    <property type="evidence" value="ECO:0007669"/>
    <property type="project" value="InterPro"/>
</dbReference>
<evidence type="ECO:0000313" key="1">
    <source>
        <dbReference type="EMBL" id="QDR81585.1"/>
    </source>
</evidence>
<evidence type="ECO:0000313" key="2">
    <source>
        <dbReference type="Proteomes" id="UP000320776"/>
    </source>
</evidence>
<dbReference type="Gene3D" id="4.10.280.10">
    <property type="entry name" value="Helix-loop-helix DNA-binding domain"/>
    <property type="match status" value="1"/>
</dbReference>
<dbReference type="EMBL" id="CP036259">
    <property type="protein sequence ID" value="QDR81585.1"/>
    <property type="molecule type" value="Genomic_DNA"/>
</dbReference>
<dbReference type="AlphaFoldDB" id="A0A517DW51"/>
<dbReference type="SUPFAM" id="SSF140500">
    <property type="entry name" value="BAS1536-like"/>
    <property type="match status" value="1"/>
</dbReference>
<dbReference type="InterPro" id="IPR036638">
    <property type="entry name" value="HLH_DNA-bd_sf"/>
</dbReference>
<dbReference type="Pfam" id="PF09388">
    <property type="entry name" value="SpoOE-like"/>
    <property type="match status" value="1"/>
</dbReference>
<name>A0A517DW51_9FIRM</name>
<sequence length="61" mass="6932">MGARSLSKNIEALNILDIIEYLRRQMNLLAASYGVSDPQVLETSQLLDSQISKYYRIQQDG</sequence>
<keyword evidence="2" id="KW-1185">Reference proteome</keyword>
<dbReference type="KEGG" id="sted:SPTER_29730"/>
<gene>
    <name evidence="1" type="ORF">SPTER_29730</name>
</gene>
<dbReference type="InterPro" id="IPR037208">
    <property type="entry name" value="Spo0E-like_sf"/>
</dbReference>
<reference evidence="1 2" key="1">
    <citation type="submission" date="2019-02" db="EMBL/GenBank/DDBJ databases">
        <title>Closed genome of Sporomusa termitida DSM 4440.</title>
        <authorList>
            <person name="Poehlein A."/>
            <person name="Daniel R."/>
        </authorList>
    </citation>
    <scope>NUCLEOTIDE SEQUENCE [LARGE SCALE GENOMIC DNA]</scope>
    <source>
        <strain evidence="1 2">DSM 4440</strain>
    </source>
</reference>